<reference evidence="1" key="1">
    <citation type="submission" date="2019-07" db="EMBL/GenBank/DDBJ databases">
        <authorList>
            <person name="De-Chao Zhang Q."/>
        </authorList>
    </citation>
    <scope>NUCLEOTIDE SEQUENCE</scope>
    <source>
        <strain evidence="1">TP-CH-4</strain>
    </source>
</reference>
<evidence type="ECO:0000313" key="2">
    <source>
        <dbReference type="Proteomes" id="UP000707206"/>
    </source>
</evidence>
<sequence length="204" mass="23839">MALVSTFKSDLKKEKCLSTYLDSLYRLHLKHYHFERVANSKRQLEGIDLIFKSKNSGKTFFLDEKAQLDYLNEDLPTFAFELRYEKAGVPKKGWLFDTGKQTDFYSLITGIYSDEPGKFTAAKITFVNRKKLLRFLSARNLTEKRLGGYAKQEVRYHGKVKLQELHEDREGYLFFSSQNKAEKPTNLILKLDFLVAQRIAKRFA</sequence>
<gene>
    <name evidence="1" type="ORF">FK220_006780</name>
</gene>
<dbReference type="AlphaFoldDB" id="A0A967AWT9"/>
<dbReference type="Proteomes" id="UP000707206">
    <property type="component" value="Unassembled WGS sequence"/>
</dbReference>
<protein>
    <submittedName>
        <fullName evidence="1">Uncharacterized protein</fullName>
    </submittedName>
</protein>
<evidence type="ECO:0000313" key="1">
    <source>
        <dbReference type="EMBL" id="NHF59037.1"/>
    </source>
</evidence>
<reference evidence="1" key="2">
    <citation type="submission" date="2020-03" db="EMBL/GenBank/DDBJ databases">
        <title>Flavobacteriaceae bacterium strain TP-CH-4, a member of the family Flavobacteriaceae isolated from a deep-sea seamount.</title>
        <authorList>
            <person name="Zhang D.-C."/>
        </authorList>
    </citation>
    <scope>NUCLEOTIDE SEQUENCE</scope>
    <source>
        <strain evidence="1">TP-CH-4</strain>
    </source>
</reference>
<accession>A0A967AWT9</accession>
<comment type="caution">
    <text evidence="1">The sequence shown here is derived from an EMBL/GenBank/DDBJ whole genome shotgun (WGS) entry which is preliminary data.</text>
</comment>
<dbReference type="EMBL" id="VIKU02000001">
    <property type="protein sequence ID" value="NHF59037.1"/>
    <property type="molecule type" value="Genomic_DNA"/>
</dbReference>
<name>A0A967AWT9_9FLAO</name>
<proteinExistence type="predicted"/>
<keyword evidence="2" id="KW-1185">Reference proteome</keyword>
<organism evidence="1 2">
    <name type="scientific">Pelagihabitans pacificus</name>
    <dbReference type="NCBI Taxonomy" id="2696054"/>
    <lineage>
        <taxon>Bacteria</taxon>
        <taxon>Pseudomonadati</taxon>
        <taxon>Bacteroidota</taxon>
        <taxon>Flavobacteriia</taxon>
        <taxon>Flavobacteriales</taxon>
        <taxon>Flavobacteriaceae</taxon>
        <taxon>Pelagihabitans</taxon>
    </lineage>
</organism>